<dbReference type="PANTHER" id="PTHR11241">
    <property type="entry name" value="DEOXYURIDINE 5'-TRIPHOSPHATE NUCLEOTIDOHYDROLASE"/>
    <property type="match status" value="1"/>
</dbReference>
<evidence type="ECO:0000256" key="5">
    <source>
        <dbReference type="ARBA" id="ARBA00023080"/>
    </source>
</evidence>
<dbReference type="Proteomes" id="UP000146922">
    <property type="component" value="Segment"/>
</dbReference>
<dbReference type="InterPro" id="IPR033704">
    <property type="entry name" value="dUTPase_trimeric"/>
</dbReference>
<keyword evidence="5" id="KW-0546">Nucleotide metabolism</keyword>
<dbReference type="EMBL" id="KP056312">
    <property type="protein sequence ID" value="AIW68536.1"/>
    <property type="molecule type" value="Genomic_DNA"/>
</dbReference>
<dbReference type="OrthoDB" id="12539at10239"/>
<proteinExistence type="inferred from homology"/>
<evidence type="ECO:0000313" key="8">
    <source>
        <dbReference type="Proteomes" id="UP000146922"/>
    </source>
</evidence>
<dbReference type="InterPro" id="IPR029054">
    <property type="entry name" value="dUTPase-like"/>
</dbReference>
<sequence length="164" mass="17368">MHGNSLQYVKLSEHASGLIRGSAGAAGYDLAAAHPVVVPSFGRALVKTDLAVKMPPGLYGRVAPRSGLALKNFIDVGAGVVDPDYRGNLGVILFNFGCDPFRVERGDRIAQLVLERYESPPILEVDSLDSTDRGDAGYGSTGVGNWPSALWDGFSSGDLKESFV</sequence>
<evidence type="ECO:0000256" key="3">
    <source>
        <dbReference type="ARBA" id="ARBA00012379"/>
    </source>
</evidence>
<accession>A0A0A0VE57</accession>
<dbReference type="EC" id="3.6.1.23" evidence="3"/>
<keyword evidence="4" id="KW-0378">Hydrolase</keyword>
<evidence type="ECO:0000259" key="6">
    <source>
        <dbReference type="Pfam" id="PF00692"/>
    </source>
</evidence>
<keyword evidence="8" id="KW-1185">Reference proteome</keyword>
<dbReference type="Pfam" id="PF00692">
    <property type="entry name" value="dUTPase"/>
    <property type="match status" value="1"/>
</dbReference>
<dbReference type="NCBIfam" id="NF001862">
    <property type="entry name" value="PRK00601.1"/>
    <property type="match status" value="1"/>
</dbReference>
<dbReference type="SUPFAM" id="SSF51283">
    <property type="entry name" value="dUTPase-like"/>
    <property type="match status" value="1"/>
</dbReference>
<evidence type="ECO:0000256" key="1">
    <source>
        <dbReference type="ARBA" id="ARBA00003495"/>
    </source>
</evidence>
<dbReference type="GO" id="GO:0006226">
    <property type="term" value="P:dUMP biosynthetic process"/>
    <property type="evidence" value="ECO:0007669"/>
    <property type="project" value="InterPro"/>
</dbReference>
<dbReference type="InterPro" id="IPR008181">
    <property type="entry name" value="dUTPase"/>
</dbReference>
<dbReference type="GO" id="GO:0046081">
    <property type="term" value="P:dUTP catabolic process"/>
    <property type="evidence" value="ECO:0007669"/>
    <property type="project" value="InterPro"/>
</dbReference>
<dbReference type="Gene3D" id="2.70.40.10">
    <property type="match status" value="1"/>
</dbReference>
<dbReference type="GO" id="GO:0000287">
    <property type="term" value="F:magnesium ion binding"/>
    <property type="evidence" value="ECO:0007669"/>
    <property type="project" value="InterPro"/>
</dbReference>
<evidence type="ECO:0000256" key="4">
    <source>
        <dbReference type="ARBA" id="ARBA00022801"/>
    </source>
</evidence>
<comment type="function">
    <text evidence="1">This enzyme is involved in nucleotide metabolism: it produces dUMP, the immediate precursor of thymidine nucleotides and it decreases the intracellular concentration of dUTP so that uracil cannot be incorporated into DNA.</text>
</comment>
<dbReference type="CDD" id="cd07557">
    <property type="entry name" value="trimeric_dUTPase"/>
    <property type="match status" value="1"/>
</dbReference>
<evidence type="ECO:0000313" key="7">
    <source>
        <dbReference type="EMBL" id="AIW68536.1"/>
    </source>
</evidence>
<protein>
    <recommendedName>
        <fullName evidence="3">dUTP diphosphatase</fullName>
        <ecNumber evidence="3">3.6.1.23</ecNumber>
    </recommendedName>
</protein>
<dbReference type="NCBIfam" id="TIGR00576">
    <property type="entry name" value="dut"/>
    <property type="match status" value="1"/>
</dbReference>
<feature type="domain" description="dUTPase-like" evidence="6">
    <location>
        <begin position="19"/>
        <end position="142"/>
    </location>
</feature>
<evidence type="ECO:0000256" key="2">
    <source>
        <dbReference type="ARBA" id="ARBA00006581"/>
    </source>
</evidence>
<organism evidence="7 8">
    <name type="scientific">common midwife toad virus-NL</name>
    <dbReference type="NCBI Taxonomy" id="2849710"/>
    <lineage>
        <taxon>Viruses</taxon>
        <taxon>Varidnaviria</taxon>
        <taxon>Bamfordvirae</taxon>
        <taxon>Nucleocytoviricota</taxon>
        <taxon>Megaviricetes</taxon>
        <taxon>Pimascovirales</taxon>
        <taxon>Pimascovirales incertae sedis</taxon>
        <taxon>Iridoviridae</taxon>
        <taxon>Alphairidovirinae</taxon>
        <taxon>Ranavirus</taxon>
        <taxon>Ranavirus alytes1</taxon>
        <taxon>Common midwife toad virus</taxon>
    </lineage>
</organism>
<comment type="similarity">
    <text evidence="2">Belongs to the dUTPase family.</text>
</comment>
<dbReference type="GO" id="GO:0004170">
    <property type="term" value="F:dUTP diphosphatase activity"/>
    <property type="evidence" value="ECO:0007669"/>
    <property type="project" value="UniProtKB-EC"/>
</dbReference>
<dbReference type="InterPro" id="IPR036157">
    <property type="entry name" value="dUTPase-like_sf"/>
</dbReference>
<dbReference type="PANTHER" id="PTHR11241:SF0">
    <property type="entry name" value="DEOXYURIDINE 5'-TRIPHOSPHATE NUCLEOTIDOHYDROLASE"/>
    <property type="match status" value="1"/>
</dbReference>
<name>A0A0A0VE57_9VIRU</name>
<reference evidence="7 8" key="1">
    <citation type="submission" date="2014-10" db="EMBL/GenBank/DDBJ databases">
        <authorList>
            <person name="van Beurden S.J."/>
            <person name="Hughes J."/>
            <person name="Saucedo B."/>
            <person name="Rijks J."/>
            <person name="Kik M."/>
            <person name="Haenen O.L.M."/>
            <person name="Engelsma M.Y."/>
            <person name="Grone A."/>
            <person name="Verheije H."/>
            <person name="Wilkie G."/>
        </authorList>
    </citation>
    <scope>NUCLEOTIDE SEQUENCE [LARGE SCALE GENOMIC DNA]</scope>
    <source>
        <strain evidence="7">Pelophylax kl. esculentus/2013/NL</strain>
    </source>
</reference>